<name>A0A1S4DIY2_TOBAC</name>
<dbReference type="RefSeq" id="XP_016513244.1">
    <property type="nucleotide sequence ID" value="XM_016657758.1"/>
</dbReference>
<protein>
    <recommendedName>
        <fullName evidence="3">Craniofacial development protein 2-like</fullName>
    </recommendedName>
</protein>
<dbReference type="STRING" id="4097.A0A1S4DIY2"/>
<dbReference type="PANTHER" id="PTHR23227">
    <property type="entry name" value="BUCENTAUR RELATED"/>
    <property type="match status" value="1"/>
</dbReference>
<dbReference type="Gene3D" id="3.60.10.10">
    <property type="entry name" value="Endonuclease/exonuclease/phosphatase"/>
    <property type="match status" value="1"/>
</dbReference>
<gene>
    <name evidence="2" type="primary">LOC107830248</name>
</gene>
<dbReference type="PaxDb" id="4097-A0A1S4DIY2"/>
<keyword evidence="1" id="KW-1133">Transmembrane helix</keyword>
<proteinExistence type="predicted"/>
<feature type="transmembrane region" description="Helical" evidence="1">
    <location>
        <begin position="21"/>
        <end position="40"/>
    </location>
</feature>
<dbReference type="KEGG" id="nta:107830248"/>
<dbReference type="AlphaFoldDB" id="A0A1S4DIY2"/>
<dbReference type="InterPro" id="IPR036691">
    <property type="entry name" value="Endo/exonu/phosph_ase_sf"/>
</dbReference>
<accession>A0A1S4DIY2</accession>
<evidence type="ECO:0000256" key="1">
    <source>
        <dbReference type="SAM" id="Phobius"/>
    </source>
</evidence>
<sequence length="136" mass="14998">MADRVPARFSHAPACEHQYNQLLYLLVGLVAISEFSLAYLPTTTISSALVFGLGRGGQRRFWENLDEVVHGIPRTEKLFMGEDFNGHIGAMFGGYDDVHVIFDFGIRNGGGTSLLDFAKTFDLVISNSSYQVGSFD</sequence>
<reference evidence="2" key="1">
    <citation type="submission" date="2025-08" db="UniProtKB">
        <authorList>
            <consortium name="RefSeq"/>
        </authorList>
    </citation>
    <scope>IDENTIFICATION</scope>
</reference>
<dbReference type="PANTHER" id="PTHR23227:SF67">
    <property type="entry name" value="CRANIOFACIAL DEVELOPMENT PROTEIN 2-LIKE"/>
    <property type="match status" value="1"/>
</dbReference>
<organism evidence="2">
    <name type="scientific">Nicotiana tabacum</name>
    <name type="common">Common tobacco</name>
    <dbReference type="NCBI Taxonomy" id="4097"/>
    <lineage>
        <taxon>Eukaryota</taxon>
        <taxon>Viridiplantae</taxon>
        <taxon>Streptophyta</taxon>
        <taxon>Embryophyta</taxon>
        <taxon>Tracheophyta</taxon>
        <taxon>Spermatophyta</taxon>
        <taxon>Magnoliopsida</taxon>
        <taxon>eudicotyledons</taxon>
        <taxon>Gunneridae</taxon>
        <taxon>Pentapetalae</taxon>
        <taxon>asterids</taxon>
        <taxon>lamiids</taxon>
        <taxon>Solanales</taxon>
        <taxon>Solanaceae</taxon>
        <taxon>Nicotianoideae</taxon>
        <taxon>Nicotianeae</taxon>
        <taxon>Nicotiana</taxon>
    </lineage>
</organism>
<dbReference type="InterPro" id="IPR027124">
    <property type="entry name" value="Swc5/CFDP1/2"/>
</dbReference>
<keyword evidence="1" id="KW-0472">Membrane</keyword>
<evidence type="ECO:0008006" key="3">
    <source>
        <dbReference type="Google" id="ProtNLM"/>
    </source>
</evidence>
<keyword evidence="1" id="KW-0812">Transmembrane</keyword>
<evidence type="ECO:0000313" key="2">
    <source>
        <dbReference type="RefSeq" id="XP_016513244.1"/>
    </source>
</evidence>
<dbReference type="OrthoDB" id="1305723at2759"/>